<evidence type="ECO:0000313" key="4">
    <source>
        <dbReference type="Proteomes" id="UP000799118"/>
    </source>
</evidence>
<organism evidence="3 4">
    <name type="scientific">Gymnopus androsaceus JB14</name>
    <dbReference type="NCBI Taxonomy" id="1447944"/>
    <lineage>
        <taxon>Eukaryota</taxon>
        <taxon>Fungi</taxon>
        <taxon>Dikarya</taxon>
        <taxon>Basidiomycota</taxon>
        <taxon>Agaricomycotina</taxon>
        <taxon>Agaricomycetes</taxon>
        <taxon>Agaricomycetidae</taxon>
        <taxon>Agaricales</taxon>
        <taxon>Marasmiineae</taxon>
        <taxon>Omphalotaceae</taxon>
        <taxon>Gymnopus</taxon>
    </lineage>
</organism>
<dbReference type="EMBL" id="ML769539">
    <property type="protein sequence ID" value="KAE9394993.1"/>
    <property type="molecule type" value="Genomic_DNA"/>
</dbReference>
<dbReference type="PROSITE" id="PS50181">
    <property type="entry name" value="FBOX"/>
    <property type="match status" value="1"/>
</dbReference>
<dbReference type="Pfam" id="PF12937">
    <property type="entry name" value="F-box-like"/>
    <property type="match status" value="1"/>
</dbReference>
<name>A0A6A4HB92_9AGAR</name>
<keyword evidence="4" id="KW-1185">Reference proteome</keyword>
<reference evidence="3" key="1">
    <citation type="journal article" date="2019" name="Environ. Microbiol.">
        <title>Fungal ecological strategies reflected in gene transcription - a case study of two litter decomposers.</title>
        <authorList>
            <person name="Barbi F."/>
            <person name="Kohler A."/>
            <person name="Barry K."/>
            <person name="Baskaran P."/>
            <person name="Daum C."/>
            <person name="Fauchery L."/>
            <person name="Ihrmark K."/>
            <person name="Kuo A."/>
            <person name="LaButti K."/>
            <person name="Lipzen A."/>
            <person name="Morin E."/>
            <person name="Grigoriev I.V."/>
            <person name="Henrissat B."/>
            <person name="Lindahl B."/>
            <person name="Martin F."/>
        </authorList>
    </citation>
    <scope>NUCLEOTIDE SEQUENCE</scope>
    <source>
        <strain evidence="3">JB14</strain>
    </source>
</reference>
<dbReference type="CDD" id="cd09917">
    <property type="entry name" value="F-box_SF"/>
    <property type="match status" value="1"/>
</dbReference>
<dbReference type="InterPro" id="IPR001810">
    <property type="entry name" value="F-box_dom"/>
</dbReference>
<feature type="region of interest" description="Disordered" evidence="1">
    <location>
        <begin position="1"/>
        <end position="82"/>
    </location>
</feature>
<feature type="domain" description="F-box" evidence="2">
    <location>
        <begin position="97"/>
        <end position="146"/>
    </location>
</feature>
<proteinExistence type="predicted"/>
<protein>
    <recommendedName>
        <fullName evidence="2">F-box domain-containing protein</fullName>
    </recommendedName>
</protein>
<gene>
    <name evidence="3" type="ORF">BT96DRAFT_862210</name>
</gene>
<dbReference type="InterPro" id="IPR036047">
    <property type="entry name" value="F-box-like_dom_sf"/>
</dbReference>
<dbReference type="Gene3D" id="1.20.1280.50">
    <property type="match status" value="1"/>
</dbReference>
<feature type="compositionally biased region" description="Basic and acidic residues" evidence="1">
    <location>
        <begin position="62"/>
        <end position="82"/>
    </location>
</feature>
<evidence type="ECO:0000313" key="3">
    <source>
        <dbReference type="EMBL" id="KAE9394993.1"/>
    </source>
</evidence>
<evidence type="ECO:0000259" key="2">
    <source>
        <dbReference type="PROSITE" id="PS50181"/>
    </source>
</evidence>
<dbReference type="OrthoDB" id="2322499at2759"/>
<evidence type="ECO:0000256" key="1">
    <source>
        <dbReference type="SAM" id="MobiDB-lite"/>
    </source>
</evidence>
<dbReference type="SUPFAM" id="SSF81383">
    <property type="entry name" value="F-box domain"/>
    <property type="match status" value="1"/>
</dbReference>
<dbReference type="Proteomes" id="UP000799118">
    <property type="component" value="Unassembled WGS sequence"/>
</dbReference>
<sequence length="382" mass="44819">MAQRCSTAIKGTHEASTSLTILNRRHTRNEDQDDDLTDKDEPERLRKRGRKSPEIASSSTRKAVDWKTDNRSAESKKKKQRIPEQFRKVRGKLGMLERLAKDVPLDVVIEIFCYLDPGDLIRLARTSKDLRGILMSKTWESVWRIARENVQDLPPLPPDLNEPQYARLLYESYCHVCLKGNCDIILWLFRMRCCKKCGVETLPPYEDLINSQPMEYRHRGILPSEWLPGNSSYHNHRVGNTKIAEQFKAEYTALQTLEDRRNWISGKTQCFRELARHGRLCEEWHETQLEKRANEVDNVRQKRLEAILERLGEIGWREEAEHMLNKFKDHKLVKQPKKLTDHSWNGIKVELVKMLSNHKENRLRNEQRYPGSSLESWSILAG</sequence>
<accession>A0A6A4HB92</accession>
<dbReference type="AlphaFoldDB" id="A0A6A4HB92"/>